<gene>
    <name evidence="2" type="ORF">P280DRAFT_436913</name>
</gene>
<evidence type="ECO:0000256" key="1">
    <source>
        <dbReference type="SAM" id="MobiDB-lite"/>
    </source>
</evidence>
<proteinExistence type="predicted"/>
<accession>A0A6A6RKF7</accession>
<sequence length="1057" mass="119876">MASHLFYDNGMSQRAARELASILWEHPYMNSLYKEAVTILDSSLFREKHVTLLETFLVQLQPKNPNDRPRLIARVLRRRKQCQYVTDEIFHLAITTVDTENHQKDRDEIRSGSFQSEIATNKDIESSDQGSLGSKGKQVVRTTSSDSLQQTPVSPRKDAYSPISITFDRKSSAHGGNTNQLSNTPIRKDTRTAGDSGSGDESGEEDNFMDVIELEAIVRSFTQGSPLQQLRVGLCASIHPDQAIQEAISTNEDKILLDVLTNGFDMVAVGEYSWLKELLKADYTKSEITQLLLEEHRNSPFIFCEPQIPPVPWEDFIFHDTEGHAKDCIHVNLKGSSVMAGYVTNHHGNIPKPTHRIHSTDFSTSPLGHTTQEFPSPTHAIPLNISELDDNLTETIQELCGIAGVLPFLRDRAEWNGTVNFVEEDASVEVSYSTGFEGQSDLYKIFDRTRSCMTRFVEAFNRFQRHGYCCNSFTIAIHGDISVPHIIGRPPTIQLHRIDIKRLEEFTRILRVCPRERIRGSGIHDEAFALLRIFGRNKFGPKRPWDLYSVVHLTALAVQFISIGFLMYIQAHMGPLQPFFLDQPLWKIFLRGASDSADPLCSLIVEPAELTCIGEMLQAPVMAFRVHQPQETFHEQNHKHDLETTANDLLDTWGPGNFIVPSHGFHHPRAIRIGGGIIFCVDALRSWYHWSKTAPPEEDWPDEPLYPSSNIRIGGAVVDVNGLCQLDEKNSWTRSNAAFEYLGTQVDHWKEDERQFGFQAGQYVLVQGASTRRKIPGTTLKQKILEHDSAQIFSALNCLWGLQVSFCTGVARRVPLRLLIADLLPVFARNLPPSHHPWDQLNIDHKIIASFQDDTVLDWIFTLPVDISEYVRGLVRNILCTLEPTGIDAKNDHLIVAWPQEHPPFHCVKISCHQKPNSWVRVLEDSIDCATFAYITLTCLQTKTQKCRGPAPLWRNTAPVLETAVIRHNENPSEPLGKLENKKTYFFEKKTDVLQVTVERAGSGEISLYVERSSIPAKYWRRIKRTERYKKSTRIRERVEKMELGAEDVAILTNAES</sequence>
<feature type="compositionally biased region" description="Basic and acidic residues" evidence="1">
    <location>
        <begin position="100"/>
        <end position="110"/>
    </location>
</feature>
<feature type="region of interest" description="Disordered" evidence="1">
    <location>
        <begin position="100"/>
        <end position="206"/>
    </location>
</feature>
<dbReference type="OrthoDB" id="428577at2759"/>
<dbReference type="AlphaFoldDB" id="A0A6A6RKF7"/>
<feature type="compositionally biased region" description="Polar residues" evidence="1">
    <location>
        <begin position="140"/>
        <end position="153"/>
    </location>
</feature>
<evidence type="ECO:0000313" key="3">
    <source>
        <dbReference type="Proteomes" id="UP000799753"/>
    </source>
</evidence>
<organism evidence="2 3">
    <name type="scientific">Massarina eburnea CBS 473.64</name>
    <dbReference type="NCBI Taxonomy" id="1395130"/>
    <lineage>
        <taxon>Eukaryota</taxon>
        <taxon>Fungi</taxon>
        <taxon>Dikarya</taxon>
        <taxon>Ascomycota</taxon>
        <taxon>Pezizomycotina</taxon>
        <taxon>Dothideomycetes</taxon>
        <taxon>Pleosporomycetidae</taxon>
        <taxon>Pleosporales</taxon>
        <taxon>Massarineae</taxon>
        <taxon>Massarinaceae</taxon>
        <taxon>Massarina</taxon>
    </lineage>
</organism>
<dbReference type="Proteomes" id="UP000799753">
    <property type="component" value="Unassembled WGS sequence"/>
</dbReference>
<keyword evidence="3" id="KW-1185">Reference proteome</keyword>
<protein>
    <submittedName>
        <fullName evidence="2">Uncharacterized protein</fullName>
    </submittedName>
</protein>
<dbReference type="EMBL" id="MU006805">
    <property type="protein sequence ID" value="KAF2635645.1"/>
    <property type="molecule type" value="Genomic_DNA"/>
</dbReference>
<reference evidence="2" key="1">
    <citation type="journal article" date="2020" name="Stud. Mycol.">
        <title>101 Dothideomycetes genomes: a test case for predicting lifestyles and emergence of pathogens.</title>
        <authorList>
            <person name="Haridas S."/>
            <person name="Albert R."/>
            <person name="Binder M."/>
            <person name="Bloem J."/>
            <person name="Labutti K."/>
            <person name="Salamov A."/>
            <person name="Andreopoulos B."/>
            <person name="Baker S."/>
            <person name="Barry K."/>
            <person name="Bills G."/>
            <person name="Bluhm B."/>
            <person name="Cannon C."/>
            <person name="Castanera R."/>
            <person name="Culley D."/>
            <person name="Daum C."/>
            <person name="Ezra D."/>
            <person name="Gonzalez J."/>
            <person name="Henrissat B."/>
            <person name="Kuo A."/>
            <person name="Liang C."/>
            <person name="Lipzen A."/>
            <person name="Lutzoni F."/>
            <person name="Magnuson J."/>
            <person name="Mondo S."/>
            <person name="Nolan M."/>
            <person name="Ohm R."/>
            <person name="Pangilinan J."/>
            <person name="Park H.-J."/>
            <person name="Ramirez L."/>
            <person name="Alfaro M."/>
            <person name="Sun H."/>
            <person name="Tritt A."/>
            <person name="Yoshinaga Y."/>
            <person name="Zwiers L.-H."/>
            <person name="Turgeon B."/>
            <person name="Goodwin S."/>
            <person name="Spatafora J."/>
            <person name="Crous P."/>
            <person name="Grigoriev I."/>
        </authorList>
    </citation>
    <scope>NUCLEOTIDE SEQUENCE</scope>
    <source>
        <strain evidence="2">CBS 473.64</strain>
    </source>
</reference>
<name>A0A6A6RKF7_9PLEO</name>
<evidence type="ECO:0000313" key="2">
    <source>
        <dbReference type="EMBL" id="KAF2635645.1"/>
    </source>
</evidence>
<feature type="compositionally biased region" description="Polar residues" evidence="1">
    <location>
        <begin position="174"/>
        <end position="185"/>
    </location>
</feature>